<comment type="caution">
    <text evidence="1">The sequence shown here is derived from an EMBL/GenBank/DDBJ whole genome shotgun (WGS) entry which is preliminary data.</text>
</comment>
<accession>A0ACC2MKZ6</accession>
<dbReference type="Proteomes" id="UP001234297">
    <property type="component" value="Chromosome 2"/>
</dbReference>
<organism evidence="1 2">
    <name type="scientific">Persea americana</name>
    <name type="common">Avocado</name>
    <dbReference type="NCBI Taxonomy" id="3435"/>
    <lineage>
        <taxon>Eukaryota</taxon>
        <taxon>Viridiplantae</taxon>
        <taxon>Streptophyta</taxon>
        <taxon>Embryophyta</taxon>
        <taxon>Tracheophyta</taxon>
        <taxon>Spermatophyta</taxon>
        <taxon>Magnoliopsida</taxon>
        <taxon>Magnoliidae</taxon>
        <taxon>Laurales</taxon>
        <taxon>Lauraceae</taxon>
        <taxon>Persea</taxon>
    </lineage>
</organism>
<evidence type="ECO:0000313" key="2">
    <source>
        <dbReference type="Proteomes" id="UP001234297"/>
    </source>
</evidence>
<protein>
    <submittedName>
        <fullName evidence="1">Uncharacterized protein</fullName>
    </submittedName>
</protein>
<evidence type="ECO:0000313" key="1">
    <source>
        <dbReference type="EMBL" id="KAJ8645842.1"/>
    </source>
</evidence>
<dbReference type="EMBL" id="CM056810">
    <property type="protein sequence ID" value="KAJ8645842.1"/>
    <property type="molecule type" value="Genomic_DNA"/>
</dbReference>
<name>A0ACC2MKZ6_PERAE</name>
<keyword evidence="2" id="KW-1185">Reference proteome</keyword>
<reference evidence="1 2" key="1">
    <citation type="journal article" date="2022" name="Hortic Res">
        <title>A haplotype resolved chromosomal level avocado genome allows analysis of novel avocado genes.</title>
        <authorList>
            <person name="Nath O."/>
            <person name="Fletcher S.J."/>
            <person name="Hayward A."/>
            <person name="Shaw L.M."/>
            <person name="Masouleh A.K."/>
            <person name="Furtado A."/>
            <person name="Henry R.J."/>
            <person name="Mitter N."/>
        </authorList>
    </citation>
    <scope>NUCLEOTIDE SEQUENCE [LARGE SCALE GENOMIC DNA]</scope>
    <source>
        <strain evidence="2">cv. Hass</strain>
    </source>
</reference>
<proteinExistence type="predicted"/>
<gene>
    <name evidence="1" type="ORF">MRB53_007590</name>
</gene>
<sequence length="398" mass="43167">MALALLETKLVSSRPPSATFREATPRQRLQYHEKLRVFGAASVFNFSTRSFSFRLTGFPHLYAKASPSENSPNGGEVDNEMLDHRKVEINTSGSSFLAKLAIAVGIAATVTIISLWFKMPTFGPSSVFPYLADVSSVPASSPAGLTLTIFGYRVQLPEYTPGWIYFWLLMAAGCGLFISEEALNIRLDLFVLMELGRHLWNHSEAKLLTLSLQWCGFTGSLLAVPRHLMMFVPSGTFFSRSLKPDSSSSRSVGTNLGSAGSDAHPSSCPLWRMPSKQMGTGVCGPQVMSGISPECFFAGVCCGGLITLPIQLGIGFLLREHPVVAVASVATAVGIWTLFPYVLATSTAIIEGCIEHPAIQGVGFFKLDLRMPTPVTHANGLHYSRNSYADVVKLQCIY</sequence>